<feature type="compositionally biased region" description="Low complexity" evidence="1">
    <location>
        <begin position="36"/>
        <end position="67"/>
    </location>
</feature>
<accession>A0A6P8XB58</accession>
<evidence type="ECO:0000313" key="3">
    <source>
        <dbReference type="Proteomes" id="UP000515160"/>
    </source>
</evidence>
<dbReference type="Proteomes" id="UP000515160">
    <property type="component" value="Chromosome 3"/>
</dbReference>
<feature type="compositionally biased region" description="Low complexity" evidence="1">
    <location>
        <begin position="166"/>
        <end position="181"/>
    </location>
</feature>
<feature type="region of interest" description="Disordered" evidence="1">
    <location>
        <begin position="119"/>
        <end position="181"/>
    </location>
</feature>
<reference evidence="4 5" key="1">
    <citation type="submission" date="2025-04" db="UniProtKB">
        <authorList>
            <consortium name="RefSeq"/>
        </authorList>
    </citation>
    <scope>IDENTIFICATION</scope>
    <source>
        <strain evidence="4 5">15112-1751.03</strain>
        <tissue evidence="4 5">Whole Adult</tissue>
    </source>
</reference>
<name>A0A6P8XB58_DROAB</name>
<dbReference type="AlphaFoldDB" id="A0A6P8XB58"/>
<feature type="region of interest" description="Disordered" evidence="1">
    <location>
        <begin position="242"/>
        <end position="290"/>
    </location>
</feature>
<sequence>MAPFKLKFRMGGSRSTSTSQEHDPDPTVNEALLGTQQQQQQQEQEQQQQLQEQQQQQQQHQQQQQQQAVGASSSTIDSVDCNSLGSMSERKLLLPPNPSKAAINSNSLRMGYVNPSRTSTCINEAPADSSNNLPTTPPPTYEYVLEENTRLSQHRQLSSEHSATPNQNSRRSSANSSRQSAALEQLTLNDRRNSNSNSDSDIDLNIDIDSIDSNDICNDPDCQQNYNNSNCGGNRRRNNNCSSNNSSSNGSNNNQHHNNNNISHNNNEGEQVEVDEEELHQLQQHHQQSEHIIEGVTELELHSDDNEESTLSVNEFLLETEMAAARAKAYAACGDAGNDGQQPCIDEQCTQCSERAGSEEDGGEPSTSNAARHNFYDPLLNRYGNESGCSNGSGTGNSNGQSCNESCCASGSLSGSVASRRGRRQQLQQQQEQNCLLTPEMMSNKTSKEIYKDLAKQWGITCKMSESCRCMDCQSHYFDCDYDDNEHQKTDGGLGAGTPMFISEVMHGSGCQIL</sequence>
<evidence type="ECO:0000313" key="5">
    <source>
        <dbReference type="RefSeq" id="XP_051860576.1"/>
    </source>
</evidence>
<evidence type="ECO:0000259" key="2">
    <source>
        <dbReference type="Pfam" id="PF16060"/>
    </source>
</evidence>
<dbReference type="Pfam" id="PF16060">
    <property type="entry name" value="DUF4802"/>
    <property type="match status" value="1"/>
</dbReference>
<dbReference type="RefSeq" id="XP_051860576.1">
    <property type="nucleotide sequence ID" value="XM_052004616.1"/>
</dbReference>
<gene>
    <name evidence="4 5" type="primary">LOC117570832</name>
</gene>
<proteinExistence type="predicted"/>
<feature type="domain" description="DUF4802" evidence="2">
    <location>
        <begin position="445"/>
        <end position="509"/>
    </location>
</feature>
<feature type="compositionally biased region" description="Polar residues" evidence="1">
    <location>
        <begin position="150"/>
        <end position="165"/>
    </location>
</feature>
<feature type="compositionally biased region" description="Polar residues" evidence="1">
    <location>
        <begin position="68"/>
        <end position="82"/>
    </location>
</feature>
<keyword evidence="3" id="KW-1185">Reference proteome</keyword>
<feature type="compositionally biased region" description="Low complexity" evidence="1">
    <location>
        <begin position="242"/>
        <end position="269"/>
    </location>
</feature>
<feature type="compositionally biased region" description="Polar residues" evidence="1">
    <location>
        <begin position="119"/>
        <end position="133"/>
    </location>
</feature>
<dbReference type="GeneID" id="117570832"/>
<evidence type="ECO:0000256" key="1">
    <source>
        <dbReference type="SAM" id="MobiDB-lite"/>
    </source>
</evidence>
<protein>
    <submittedName>
        <fullName evidence="4 5">Ras guanine nucleotide exchange factor P</fullName>
    </submittedName>
</protein>
<evidence type="ECO:0000313" key="4">
    <source>
        <dbReference type="RefSeq" id="XP_034108595.1"/>
    </source>
</evidence>
<feature type="region of interest" description="Disordered" evidence="1">
    <location>
        <begin position="1"/>
        <end position="82"/>
    </location>
</feature>
<dbReference type="RefSeq" id="XP_034108595.1">
    <property type="nucleotide sequence ID" value="XM_034252704.2"/>
</dbReference>
<organism evidence="3 4">
    <name type="scientific">Drosophila albomicans</name>
    <name type="common">Fruit fly</name>
    <dbReference type="NCBI Taxonomy" id="7291"/>
    <lineage>
        <taxon>Eukaryota</taxon>
        <taxon>Metazoa</taxon>
        <taxon>Ecdysozoa</taxon>
        <taxon>Arthropoda</taxon>
        <taxon>Hexapoda</taxon>
        <taxon>Insecta</taxon>
        <taxon>Pterygota</taxon>
        <taxon>Neoptera</taxon>
        <taxon>Endopterygota</taxon>
        <taxon>Diptera</taxon>
        <taxon>Brachycera</taxon>
        <taxon>Muscomorpha</taxon>
        <taxon>Ephydroidea</taxon>
        <taxon>Drosophilidae</taxon>
        <taxon>Drosophila</taxon>
    </lineage>
</organism>
<dbReference type="InterPro" id="IPR032061">
    <property type="entry name" value="DUF4802"/>
</dbReference>
<dbReference type="OrthoDB" id="7654878at2759"/>
<feature type="region of interest" description="Disordered" evidence="1">
    <location>
        <begin position="186"/>
        <end position="205"/>
    </location>
</feature>